<name>A0ACB9C363_ARCLA</name>
<sequence>MATESSTELSVADKRVEEVQVQGDKIIISASNNELNIPETQLETDATESSNASNVGDRQKRKKKGRGFHGCPENFNGDGPNNLQECKEGNDNVKIGPGYHRVIDKIDGFGFCDVGPSRQQQDK</sequence>
<reference evidence="2" key="1">
    <citation type="journal article" date="2022" name="Mol. Ecol. Resour.">
        <title>The genomes of chicory, endive, great burdock and yacon provide insights into Asteraceae palaeo-polyploidization history and plant inulin production.</title>
        <authorList>
            <person name="Fan W."/>
            <person name="Wang S."/>
            <person name="Wang H."/>
            <person name="Wang A."/>
            <person name="Jiang F."/>
            <person name="Liu H."/>
            <person name="Zhao H."/>
            <person name="Xu D."/>
            <person name="Zhang Y."/>
        </authorList>
    </citation>
    <scope>NUCLEOTIDE SEQUENCE [LARGE SCALE GENOMIC DNA]</scope>
    <source>
        <strain evidence="2">cv. Niubang</strain>
    </source>
</reference>
<reference evidence="1 2" key="2">
    <citation type="journal article" date="2022" name="Mol. Ecol. Resour.">
        <title>The genomes of chicory, endive, great burdock and yacon provide insights into Asteraceae paleo-polyploidization history and plant inulin production.</title>
        <authorList>
            <person name="Fan W."/>
            <person name="Wang S."/>
            <person name="Wang H."/>
            <person name="Wang A."/>
            <person name="Jiang F."/>
            <person name="Liu H."/>
            <person name="Zhao H."/>
            <person name="Xu D."/>
            <person name="Zhang Y."/>
        </authorList>
    </citation>
    <scope>NUCLEOTIDE SEQUENCE [LARGE SCALE GENOMIC DNA]</scope>
    <source>
        <strain evidence="2">cv. Niubang</strain>
    </source>
</reference>
<proteinExistence type="predicted"/>
<evidence type="ECO:0000313" key="1">
    <source>
        <dbReference type="EMBL" id="KAI3728693.1"/>
    </source>
</evidence>
<dbReference type="Proteomes" id="UP001055879">
    <property type="component" value="Linkage Group LG05"/>
</dbReference>
<keyword evidence="2" id="KW-1185">Reference proteome</keyword>
<dbReference type="EMBL" id="CM042051">
    <property type="protein sequence ID" value="KAI3728693.1"/>
    <property type="molecule type" value="Genomic_DNA"/>
</dbReference>
<evidence type="ECO:0000313" key="2">
    <source>
        <dbReference type="Proteomes" id="UP001055879"/>
    </source>
</evidence>
<accession>A0ACB9C363</accession>
<organism evidence="1 2">
    <name type="scientific">Arctium lappa</name>
    <name type="common">Greater burdock</name>
    <name type="synonym">Lappa major</name>
    <dbReference type="NCBI Taxonomy" id="4217"/>
    <lineage>
        <taxon>Eukaryota</taxon>
        <taxon>Viridiplantae</taxon>
        <taxon>Streptophyta</taxon>
        <taxon>Embryophyta</taxon>
        <taxon>Tracheophyta</taxon>
        <taxon>Spermatophyta</taxon>
        <taxon>Magnoliopsida</taxon>
        <taxon>eudicotyledons</taxon>
        <taxon>Gunneridae</taxon>
        <taxon>Pentapetalae</taxon>
        <taxon>asterids</taxon>
        <taxon>campanulids</taxon>
        <taxon>Asterales</taxon>
        <taxon>Asteraceae</taxon>
        <taxon>Carduoideae</taxon>
        <taxon>Cardueae</taxon>
        <taxon>Arctiinae</taxon>
        <taxon>Arctium</taxon>
    </lineage>
</organism>
<protein>
    <submittedName>
        <fullName evidence="1">Uncharacterized protein</fullName>
    </submittedName>
</protein>
<gene>
    <name evidence="1" type="ORF">L6452_17334</name>
</gene>
<comment type="caution">
    <text evidence="1">The sequence shown here is derived from an EMBL/GenBank/DDBJ whole genome shotgun (WGS) entry which is preliminary data.</text>
</comment>